<feature type="domain" description="CS" evidence="6">
    <location>
        <begin position="30"/>
        <end position="119"/>
    </location>
</feature>
<dbReference type="GO" id="GO:0051082">
    <property type="term" value="F:unfolded protein binding"/>
    <property type="evidence" value="ECO:0007669"/>
    <property type="project" value="TreeGrafter"/>
</dbReference>
<evidence type="ECO:0000256" key="2">
    <source>
        <dbReference type="ARBA" id="ARBA00022490"/>
    </source>
</evidence>
<dbReference type="PROSITE" id="PS51203">
    <property type="entry name" value="CS"/>
    <property type="match status" value="1"/>
</dbReference>
<protein>
    <recommendedName>
        <fullName evidence="4">Nuclear movement protein nudC</fullName>
    </recommendedName>
</protein>
<reference evidence="7" key="1">
    <citation type="journal article" date="2021" name="New Phytol.">
        <title>Evolutionary innovations through gain and loss of genes in the ectomycorrhizal Boletales.</title>
        <authorList>
            <person name="Wu G."/>
            <person name="Miyauchi S."/>
            <person name="Morin E."/>
            <person name="Kuo A."/>
            <person name="Drula E."/>
            <person name="Varga T."/>
            <person name="Kohler A."/>
            <person name="Feng B."/>
            <person name="Cao Y."/>
            <person name="Lipzen A."/>
            <person name="Daum C."/>
            <person name="Hundley H."/>
            <person name="Pangilinan J."/>
            <person name="Johnson J."/>
            <person name="Barry K."/>
            <person name="LaButti K."/>
            <person name="Ng V."/>
            <person name="Ahrendt S."/>
            <person name="Min B."/>
            <person name="Choi I.G."/>
            <person name="Park H."/>
            <person name="Plett J.M."/>
            <person name="Magnuson J."/>
            <person name="Spatafora J.W."/>
            <person name="Nagy L.G."/>
            <person name="Henrissat B."/>
            <person name="Grigoriev I.V."/>
            <person name="Yang Z.L."/>
            <person name="Xu J."/>
            <person name="Martin F.M."/>
        </authorList>
    </citation>
    <scope>NUCLEOTIDE SEQUENCE</scope>
    <source>
        <strain evidence="7">KKN 215</strain>
    </source>
</reference>
<dbReference type="GO" id="GO:0005737">
    <property type="term" value="C:cytoplasm"/>
    <property type="evidence" value="ECO:0007669"/>
    <property type="project" value="UniProtKB-SubCell"/>
</dbReference>
<dbReference type="EMBL" id="JAEVFJ010000015">
    <property type="protein sequence ID" value="KAH8100656.1"/>
    <property type="molecule type" value="Genomic_DNA"/>
</dbReference>
<proteinExistence type="predicted"/>
<keyword evidence="2" id="KW-0963">Cytoplasm</keyword>
<evidence type="ECO:0000313" key="8">
    <source>
        <dbReference type="Proteomes" id="UP000813824"/>
    </source>
</evidence>
<gene>
    <name evidence="7" type="ORF">BXZ70DRAFT_893303</name>
</gene>
<dbReference type="OrthoDB" id="416217at2759"/>
<dbReference type="CDD" id="cd06467">
    <property type="entry name" value="p23_NUDC_like"/>
    <property type="match status" value="1"/>
</dbReference>
<keyword evidence="8" id="KW-1185">Reference proteome</keyword>
<sequence>MSAQDDYDKLTKEEREARDAADRKREAEEQGALPYKWSQVLGEADVVVPVPAGTRSRDLAVALKKKSLSVGLKGKEPIMGGDLFADIKLDDSTWTLEDQKEVHIHLEKVNKQQWWPHILTHHPKIDTTKIQPENSKLSDLDGETRGMVEKMMFDNQQKQMGKPTSDEMKKMEALRKFQEAHPELDFSNAKMS</sequence>
<dbReference type="InterPro" id="IPR037898">
    <property type="entry name" value="NudC_fam"/>
</dbReference>
<comment type="function">
    <text evidence="3">Required for nuclear movement. May interact between microtubules and nuclei and/or may be involved in the generation of force used to move nuclei during interphase.</text>
</comment>
<feature type="region of interest" description="Disordered" evidence="5">
    <location>
        <begin position="1"/>
        <end position="32"/>
    </location>
</feature>
<feature type="compositionally biased region" description="Basic and acidic residues" evidence="5">
    <location>
        <begin position="1"/>
        <end position="28"/>
    </location>
</feature>
<dbReference type="Proteomes" id="UP000813824">
    <property type="component" value="Unassembled WGS sequence"/>
</dbReference>
<evidence type="ECO:0000259" key="6">
    <source>
        <dbReference type="PROSITE" id="PS51203"/>
    </source>
</evidence>
<organism evidence="7 8">
    <name type="scientific">Cristinia sonorae</name>
    <dbReference type="NCBI Taxonomy" id="1940300"/>
    <lineage>
        <taxon>Eukaryota</taxon>
        <taxon>Fungi</taxon>
        <taxon>Dikarya</taxon>
        <taxon>Basidiomycota</taxon>
        <taxon>Agaricomycotina</taxon>
        <taxon>Agaricomycetes</taxon>
        <taxon>Agaricomycetidae</taxon>
        <taxon>Agaricales</taxon>
        <taxon>Pleurotineae</taxon>
        <taxon>Stephanosporaceae</taxon>
        <taxon>Cristinia</taxon>
    </lineage>
</organism>
<comment type="caution">
    <text evidence="7">The sequence shown here is derived from an EMBL/GenBank/DDBJ whole genome shotgun (WGS) entry which is preliminary data.</text>
</comment>
<evidence type="ECO:0000256" key="3">
    <source>
        <dbReference type="ARBA" id="ARBA00059400"/>
    </source>
</evidence>
<dbReference type="PANTHER" id="PTHR12356:SF3">
    <property type="entry name" value="NUCLEAR MIGRATION PROTEIN NUDC"/>
    <property type="match status" value="1"/>
</dbReference>
<comment type="subcellular location">
    <subcellularLocation>
        <location evidence="1">Cytoplasm</location>
    </subcellularLocation>
</comment>
<accession>A0A8K0UPQ3</accession>
<name>A0A8K0UPQ3_9AGAR</name>
<evidence type="ECO:0000313" key="7">
    <source>
        <dbReference type="EMBL" id="KAH8100656.1"/>
    </source>
</evidence>
<evidence type="ECO:0000256" key="4">
    <source>
        <dbReference type="ARBA" id="ARBA00068398"/>
    </source>
</evidence>
<dbReference type="GO" id="GO:0006457">
    <property type="term" value="P:protein folding"/>
    <property type="evidence" value="ECO:0007669"/>
    <property type="project" value="TreeGrafter"/>
</dbReference>
<dbReference type="PANTHER" id="PTHR12356">
    <property type="entry name" value="NUCLEAR MOVEMENT PROTEIN NUDC"/>
    <property type="match status" value="1"/>
</dbReference>
<dbReference type="FunFam" id="2.60.40.790:FF:000001">
    <property type="entry name" value="Nuclear migration protein nudC"/>
    <property type="match status" value="1"/>
</dbReference>
<evidence type="ECO:0000256" key="5">
    <source>
        <dbReference type="SAM" id="MobiDB-lite"/>
    </source>
</evidence>
<dbReference type="InterPro" id="IPR008978">
    <property type="entry name" value="HSP20-like_chaperone"/>
</dbReference>
<dbReference type="Gene3D" id="2.60.40.790">
    <property type="match status" value="1"/>
</dbReference>
<dbReference type="AlphaFoldDB" id="A0A8K0UPQ3"/>
<dbReference type="InterPro" id="IPR007052">
    <property type="entry name" value="CS_dom"/>
</dbReference>
<dbReference type="Pfam" id="PF04969">
    <property type="entry name" value="CS"/>
    <property type="match status" value="1"/>
</dbReference>
<evidence type="ECO:0000256" key="1">
    <source>
        <dbReference type="ARBA" id="ARBA00004496"/>
    </source>
</evidence>
<dbReference type="SUPFAM" id="SSF49764">
    <property type="entry name" value="HSP20-like chaperones"/>
    <property type="match status" value="1"/>
</dbReference>